<reference evidence="2" key="1">
    <citation type="submission" date="2020-01" db="EMBL/GenBank/DDBJ databases">
        <authorList>
            <consortium name="DOE Joint Genome Institute"/>
            <person name="Haridas S."/>
            <person name="Albert R."/>
            <person name="Binder M."/>
            <person name="Bloem J."/>
            <person name="Labutti K."/>
            <person name="Salamov A."/>
            <person name="Andreopoulos B."/>
            <person name="Baker S.E."/>
            <person name="Barry K."/>
            <person name="Bills G."/>
            <person name="Bluhm B.H."/>
            <person name="Cannon C."/>
            <person name="Castanera R."/>
            <person name="Culley D.E."/>
            <person name="Daum C."/>
            <person name="Ezra D."/>
            <person name="Gonzalez J.B."/>
            <person name="Henrissat B."/>
            <person name="Kuo A."/>
            <person name="Liang C."/>
            <person name="Lipzen A."/>
            <person name="Lutzoni F."/>
            <person name="Magnuson J."/>
            <person name="Mondo S."/>
            <person name="Nolan M."/>
            <person name="Ohm R."/>
            <person name="Pangilinan J."/>
            <person name="Park H.-J."/>
            <person name="Ramirez L."/>
            <person name="Alfaro M."/>
            <person name="Sun H."/>
            <person name="Tritt A."/>
            <person name="Yoshinaga Y."/>
            <person name="Zwiers L.-H."/>
            <person name="Turgeon B.G."/>
            <person name="Goodwin S.B."/>
            <person name="Spatafora J.W."/>
            <person name="Crous P.W."/>
            <person name="Grigoriev I.V."/>
        </authorList>
    </citation>
    <scope>NUCLEOTIDE SEQUENCE</scope>
    <source>
        <strain evidence="2">CBS 342.82</strain>
    </source>
</reference>
<proteinExistence type="predicted"/>
<evidence type="ECO:0000313" key="2">
    <source>
        <dbReference type="RefSeq" id="XP_033459456.1"/>
    </source>
</evidence>
<sequence>MKEYRLLHFILLASQGNRRHMTRELFLLQLVQICCTHSRRICSSRTNDETSRKAHACTPFKRTLREPLWMTSVRSLNGNAASIIRVVLNNRAYHKCGHQTRDMDMMVVCRHNVLLTIRLRFLLEHGIEIRERRDGERWMTLDHCGYRYAPRNHYQACIRISSPGHRRVLCVTRSQILNKTYSDSTISRLSIQQRRSRELKRDPRAFGPPWILVALHSRPLC</sequence>
<evidence type="ECO:0000313" key="1">
    <source>
        <dbReference type="Proteomes" id="UP000504637"/>
    </source>
</evidence>
<dbReference type="GeneID" id="54357686"/>
<organism evidence="2">
    <name type="scientific">Dissoconium aciculare CBS 342.82</name>
    <dbReference type="NCBI Taxonomy" id="1314786"/>
    <lineage>
        <taxon>Eukaryota</taxon>
        <taxon>Fungi</taxon>
        <taxon>Dikarya</taxon>
        <taxon>Ascomycota</taxon>
        <taxon>Pezizomycotina</taxon>
        <taxon>Dothideomycetes</taxon>
        <taxon>Dothideomycetidae</taxon>
        <taxon>Mycosphaerellales</taxon>
        <taxon>Dissoconiaceae</taxon>
        <taxon>Dissoconium</taxon>
    </lineage>
</organism>
<keyword evidence="1" id="KW-1185">Reference proteome</keyword>
<accession>A0A6J3M353</accession>
<protein>
    <submittedName>
        <fullName evidence="2">Uncharacterized protein</fullName>
    </submittedName>
</protein>
<dbReference type="Proteomes" id="UP000504637">
    <property type="component" value="Unplaced"/>
</dbReference>
<reference evidence="2" key="2">
    <citation type="submission" date="2020-04" db="EMBL/GenBank/DDBJ databases">
        <authorList>
            <consortium name="NCBI Genome Project"/>
        </authorList>
    </citation>
    <scope>NUCLEOTIDE SEQUENCE</scope>
    <source>
        <strain evidence="2">CBS 342.82</strain>
    </source>
</reference>
<reference evidence="2" key="3">
    <citation type="submission" date="2025-08" db="UniProtKB">
        <authorList>
            <consortium name="RefSeq"/>
        </authorList>
    </citation>
    <scope>IDENTIFICATION</scope>
    <source>
        <strain evidence="2">CBS 342.82</strain>
    </source>
</reference>
<name>A0A6J3M353_9PEZI</name>
<gene>
    <name evidence="2" type="ORF">K489DRAFT_242675</name>
</gene>
<dbReference type="RefSeq" id="XP_033459456.1">
    <property type="nucleotide sequence ID" value="XM_033599887.1"/>
</dbReference>
<dbReference type="AlphaFoldDB" id="A0A6J3M353"/>